<dbReference type="InterPro" id="IPR003719">
    <property type="entry name" value="Phenazine_PhzF-like"/>
</dbReference>
<proteinExistence type="inferred from homology"/>
<dbReference type="PIRSF" id="PIRSF016184">
    <property type="entry name" value="PhzC_PhzF"/>
    <property type="match status" value="1"/>
</dbReference>
<reference evidence="4 5" key="1">
    <citation type="journal article" date="2014" name="Nature">
        <title>Sequential evolution of bacterial morphology by co-option of a developmental regulator.</title>
        <authorList>
            <person name="Jiang C."/>
            <person name="Brown P.J."/>
            <person name="Ducret A."/>
            <person name="Brun Y.V."/>
        </authorList>
    </citation>
    <scope>NUCLEOTIDE SEQUENCE [LARGE SCALE GENOMIC DNA]</scope>
    <source>
        <strain evidence="4 5">DSM 16100</strain>
    </source>
</reference>
<evidence type="ECO:0000256" key="2">
    <source>
        <dbReference type="ARBA" id="ARBA00023235"/>
    </source>
</evidence>
<evidence type="ECO:0000313" key="4">
    <source>
        <dbReference type="EMBL" id="ESQ89728.1"/>
    </source>
</evidence>
<evidence type="ECO:0000256" key="1">
    <source>
        <dbReference type="ARBA" id="ARBA00008270"/>
    </source>
</evidence>
<dbReference type="Gene3D" id="3.10.310.10">
    <property type="entry name" value="Diaminopimelate Epimerase, Chain A, domain 1"/>
    <property type="match status" value="2"/>
</dbReference>
<dbReference type="STRING" id="1121022.GCA_000376105_01974"/>
<keyword evidence="5" id="KW-1185">Reference proteome</keyword>
<dbReference type="NCBIfam" id="TIGR00654">
    <property type="entry name" value="PhzF_family"/>
    <property type="match status" value="1"/>
</dbReference>
<evidence type="ECO:0000256" key="3">
    <source>
        <dbReference type="PIRSR" id="PIRSR016184-1"/>
    </source>
</evidence>
<evidence type="ECO:0008006" key="6">
    <source>
        <dbReference type="Google" id="ProtNLM"/>
    </source>
</evidence>
<feature type="active site" evidence="3">
    <location>
        <position position="45"/>
    </location>
</feature>
<name>V4REB6_9CAUL</name>
<sequence length="269" mass="29595">MRQYLIDAFAEAPFKGNPACVVEPFTVWPDADFMQALAMENNQAETAYLLRTGDPSRFGLRWFTPAMEVPLCGHATLASAHALFHEFGVAADVLRFDTLSGALTVRRFEDRLEMDFPSYPPHEIAVEPAVEAVLGVAPLRCYGGPALIAFMDSEQTVRDIVPDLSKLTAYQGTAYTDRHLIVTAFADADKPYGVVSRLFAPDMGINEDPATGSMHCMLAPLYAALTGKPVIDYYQAYPRRGAHLQCEVVGDRVKLRGQAVTVMMSDLKL</sequence>
<dbReference type="SUPFAM" id="SSF54506">
    <property type="entry name" value="Diaminopimelate epimerase-like"/>
    <property type="match status" value="1"/>
</dbReference>
<dbReference type="AlphaFoldDB" id="V4REB6"/>
<organism evidence="4 5">
    <name type="scientific">Asticcacaulis benevestitus DSM 16100 = ATCC BAA-896</name>
    <dbReference type="NCBI Taxonomy" id="1121022"/>
    <lineage>
        <taxon>Bacteria</taxon>
        <taxon>Pseudomonadati</taxon>
        <taxon>Pseudomonadota</taxon>
        <taxon>Alphaproteobacteria</taxon>
        <taxon>Caulobacterales</taxon>
        <taxon>Caulobacteraceae</taxon>
        <taxon>Asticcacaulis</taxon>
    </lineage>
</organism>
<dbReference type="GO" id="GO:0016853">
    <property type="term" value="F:isomerase activity"/>
    <property type="evidence" value="ECO:0007669"/>
    <property type="project" value="UniProtKB-KW"/>
</dbReference>
<comment type="similarity">
    <text evidence="1">Belongs to the PhzF family.</text>
</comment>
<protein>
    <recommendedName>
        <fullName evidence="6">Isomerase</fullName>
    </recommendedName>
</protein>
<dbReference type="GO" id="GO:0005737">
    <property type="term" value="C:cytoplasm"/>
    <property type="evidence" value="ECO:0007669"/>
    <property type="project" value="TreeGrafter"/>
</dbReference>
<gene>
    <name evidence="4" type="ORF">ABENE_13365</name>
</gene>
<dbReference type="OrthoDB" id="9788221at2"/>
<dbReference type="RefSeq" id="WP_018081639.1">
    <property type="nucleotide sequence ID" value="NZ_AQWM01000006.1"/>
</dbReference>
<dbReference type="PATRIC" id="fig|1121022.4.peg.2717"/>
<accession>V4REB6</accession>
<dbReference type="Proteomes" id="UP000017837">
    <property type="component" value="Unassembled WGS sequence"/>
</dbReference>
<dbReference type="eggNOG" id="COG0384">
    <property type="taxonomic scope" value="Bacteria"/>
</dbReference>
<dbReference type="EMBL" id="AWGB01000028">
    <property type="protein sequence ID" value="ESQ89728.1"/>
    <property type="molecule type" value="Genomic_DNA"/>
</dbReference>
<dbReference type="PANTHER" id="PTHR13774:SF17">
    <property type="entry name" value="PHENAZINE BIOSYNTHESIS-LIKE DOMAIN-CONTAINING PROTEIN"/>
    <property type="match status" value="1"/>
</dbReference>
<dbReference type="PANTHER" id="PTHR13774">
    <property type="entry name" value="PHENAZINE BIOSYNTHESIS PROTEIN"/>
    <property type="match status" value="1"/>
</dbReference>
<comment type="caution">
    <text evidence="4">The sequence shown here is derived from an EMBL/GenBank/DDBJ whole genome shotgun (WGS) entry which is preliminary data.</text>
</comment>
<keyword evidence="2" id="KW-0413">Isomerase</keyword>
<evidence type="ECO:0000313" key="5">
    <source>
        <dbReference type="Proteomes" id="UP000017837"/>
    </source>
</evidence>
<dbReference type="Pfam" id="PF02567">
    <property type="entry name" value="PhzC-PhzF"/>
    <property type="match status" value="1"/>
</dbReference>